<feature type="coiled-coil region" evidence="9">
    <location>
        <begin position="514"/>
        <end position="552"/>
    </location>
</feature>
<dbReference type="InterPro" id="IPR004089">
    <property type="entry name" value="MCPsignal_dom"/>
</dbReference>
<protein>
    <recommendedName>
        <fullName evidence="17">Chemotaxis protein</fullName>
    </recommendedName>
</protein>
<evidence type="ECO:0000256" key="6">
    <source>
        <dbReference type="ARBA" id="ARBA00023136"/>
    </source>
</evidence>
<dbReference type="GO" id="GO:0007165">
    <property type="term" value="P:signal transduction"/>
    <property type="evidence" value="ECO:0007669"/>
    <property type="project" value="UniProtKB-KW"/>
</dbReference>
<keyword evidence="3" id="KW-0488">Methylation</keyword>
<dbReference type="OrthoDB" id="8555762at2"/>
<dbReference type="InterPro" id="IPR003660">
    <property type="entry name" value="HAMP_dom"/>
</dbReference>
<dbReference type="Pfam" id="PF17200">
    <property type="entry name" value="sCache_2"/>
    <property type="match status" value="1"/>
</dbReference>
<name>A0A246J2U5_9BURK</name>
<evidence type="ECO:0000256" key="1">
    <source>
        <dbReference type="ARBA" id="ARBA00004651"/>
    </source>
</evidence>
<dbReference type="EMBL" id="NIOF01000010">
    <property type="protein sequence ID" value="OWQ86930.1"/>
    <property type="molecule type" value="Genomic_DNA"/>
</dbReference>
<feature type="transmembrane region" description="Helical" evidence="11">
    <location>
        <begin position="235"/>
        <end position="256"/>
    </location>
</feature>
<feature type="compositionally biased region" description="Low complexity" evidence="10">
    <location>
        <begin position="336"/>
        <end position="347"/>
    </location>
</feature>
<evidence type="ECO:0000256" key="10">
    <source>
        <dbReference type="SAM" id="MobiDB-lite"/>
    </source>
</evidence>
<keyword evidence="2" id="KW-1003">Cell membrane</keyword>
<reference evidence="15 16" key="1">
    <citation type="journal article" date="2008" name="Int. J. Syst. Evol. Microbiol.">
        <title>Description of Roseateles aquatilis sp. nov. and Roseateles terrae sp. nov., in the class Betaproteobacteria, and emended description of the genus Roseateles.</title>
        <authorList>
            <person name="Gomila M."/>
            <person name="Bowien B."/>
            <person name="Falsen E."/>
            <person name="Moore E.R."/>
            <person name="Lalucat J."/>
        </authorList>
    </citation>
    <scope>NUCLEOTIDE SEQUENCE [LARGE SCALE GENOMIC DNA]</scope>
    <source>
        <strain evidence="15 16">CCUG 48205</strain>
    </source>
</reference>
<evidence type="ECO:0000313" key="15">
    <source>
        <dbReference type="EMBL" id="OWQ86930.1"/>
    </source>
</evidence>
<keyword evidence="9" id="KW-0175">Coiled coil</keyword>
<dbReference type="InterPro" id="IPR051310">
    <property type="entry name" value="MCP_chemotaxis"/>
</dbReference>
<evidence type="ECO:0000256" key="9">
    <source>
        <dbReference type="SAM" id="Coils"/>
    </source>
</evidence>
<feature type="signal peptide" evidence="12">
    <location>
        <begin position="1"/>
        <end position="16"/>
    </location>
</feature>
<sequence length="558" mass="58664">MNAFSSAGAATSAANAAITAATTAIHAAQAAPARGASISAAGAGSGPRRAWTLATRLRVAVLAAVVGFVVLVMWLSHRSAMSLLDVKMITTVEQVKNAEQIARRHFDRVGAGGLTEAEARKLAAAEIGKIRYSGNEYLWINDMTPKMVMHPIKPELNDKDLSGNKDPNGLKLFVAFVDTVKAQGSGFVDYLWPKPGSSEPEPKRSYVAGFKPWGWVIGSGVYIDDVAGIARRDGLLALGLVIAVGLAALIAVEWFARGLKRRLGQMREVVEAVANGDLRAQAVDGRQDEIGDVLTQVTAMQARLSELVRAIRDATDSIQHASREVAMGSQDLSQRSEQAASSLQQTAASMQELTQQVTHSSQAAQQTNQLALGAADRARRGADAMGEVVKTMDGIAGSSRKIADIISVIDGVAFQTNILALNAAVEAARAGEQGRGFAVVASEVRALAQRSGNAAKEIRALINDSVSRVDAGSAQVGRAGETMGQILQSVQQVSGTVAEISQSSAGQTDGLAQINQAVAHLDDMTQQNAALVEQTAAAAESLQQQARVLNEQVATFRT</sequence>
<evidence type="ECO:0000256" key="4">
    <source>
        <dbReference type="ARBA" id="ARBA00022692"/>
    </source>
</evidence>
<keyword evidence="12" id="KW-0732">Signal</keyword>
<evidence type="ECO:0000256" key="2">
    <source>
        <dbReference type="ARBA" id="ARBA00022475"/>
    </source>
</evidence>
<gene>
    <name evidence="15" type="ORF">CDN99_19695</name>
</gene>
<dbReference type="SMART" id="SM00304">
    <property type="entry name" value="HAMP"/>
    <property type="match status" value="1"/>
</dbReference>
<dbReference type="CDD" id="cd11386">
    <property type="entry name" value="MCP_signal"/>
    <property type="match status" value="1"/>
</dbReference>
<dbReference type="CDD" id="cd06225">
    <property type="entry name" value="HAMP"/>
    <property type="match status" value="1"/>
</dbReference>
<dbReference type="Gene3D" id="3.30.450.20">
    <property type="entry name" value="PAS domain"/>
    <property type="match status" value="1"/>
</dbReference>
<dbReference type="GO" id="GO:0004888">
    <property type="term" value="F:transmembrane signaling receptor activity"/>
    <property type="evidence" value="ECO:0007669"/>
    <property type="project" value="TreeGrafter"/>
</dbReference>
<keyword evidence="16" id="KW-1185">Reference proteome</keyword>
<evidence type="ECO:0000259" key="13">
    <source>
        <dbReference type="PROSITE" id="PS50111"/>
    </source>
</evidence>
<evidence type="ECO:0008006" key="17">
    <source>
        <dbReference type="Google" id="ProtNLM"/>
    </source>
</evidence>
<dbReference type="SMART" id="SM01049">
    <property type="entry name" value="Cache_2"/>
    <property type="match status" value="1"/>
</dbReference>
<evidence type="ECO:0000256" key="11">
    <source>
        <dbReference type="SAM" id="Phobius"/>
    </source>
</evidence>
<dbReference type="Gene3D" id="1.10.287.950">
    <property type="entry name" value="Methyl-accepting chemotaxis protein"/>
    <property type="match status" value="1"/>
</dbReference>
<evidence type="ECO:0000256" key="8">
    <source>
        <dbReference type="PROSITE-ProRule" id="PRU00284"/>
    </source>
</evidence>
<feature type="transmembrane region" description="Helical" evidence="11">
    <location>
        <begin position="54"/>
        <end position="75"/>
    </location>
</feature>
<comment type="similarity">
    <text evidence="7">Belongs to the methyl-accepting chemotaxis (MCP) protein family.</text>
</comment>
<dbReference type="PROSITE" id="PS50885">
    <property type="entry name" value="HAMP"/>
    <property type="match status" value="1"/>
</dbReference>
<dbReference type="RefSeq" id="WP_088386598.1">
    <property type="nucleotide sequence ID" value="NZ_NIOF01000010.1"/>
</dbReference>
<dbReference type="PANTHER" id="PTHR43531">
    <property type="entry name" value="PROTEIN ICFG"/>
    <property type="match status" value="1"/>
</dbReference>
<dbReference type="Proteomes" id="UP000197468">
    <property type="component" value="Unassembled WGS sequence"/>
</dbReference>
<dbReference type="GO" id="GO:0006935">
    <property type="term" value="P:chemotaxis"/>
    <property type="evidence" value="ECO:0007669"/>
    <property type="project" value="TreeGrafter"/>
</dbReference>
<dbReference type="Pfam" id="PF00672">
    <property type="entry name" value="HAMP"/>
    <property type="match status" value="1"/>
</dbReference>
<dbReference type="PROSITE" id="PS50111">
    <property type="entry name" value="CHEMOTAXIS_TRANSDUC_2"/>
    <property type="match status" value="1"/>
</dbReference>
<dbReference type="SMART" id="SM00283">
    <property type="entry name" value="MA"/>
    <property type="match status" value="1"/>
</dbReference>
<evidence type="ECO:0000256" key="12">
    <source>
        <dbReference type="SAM" id="SignalP"/>
    </source>
</evidence>
<organism evidence="15 16">
    <name type="scientific">Roseateles aquatilis</name>
    <dbReference type="NCBI Taxonomy" id="431061"/>
    <lineage>
        <taxon>Bacteria</taxon>
        <taxon>Pseudomonadati</taxon>
        <taxon>Pseudomonadota</taxon>
        <taxon>Betaproteobacteria</taxon>
        <taxon>Burkholderiales</taxon>
        <taxon>Sphaerotilaceae</taxon>
        <taxon>Roseateles</taxon>
    </lineage>
</organism>
<keyword evidence="4 11" id="KW-0812">Transmembrane</keyword>
<dbReference type="FunFam" id="1.10.287.950:FF:000001">
    <property type="entry name" value="Methyl-accepting chemotaxis sensory transducer"/>
    <property type="match status" value="1"/>
</dbReference>
<evidence type="ECO:0000256" key="3">
    <source>
        <dbReference type="ARBA" id="ARBA00022481"/>
    </source>
</evidence>
<evidence type="ECO:0000259" key="14">
    <source>
        <dbReference type="PROSITE" id="PS50885"/>
    </source>
</evidence>
<dbReference type="GO" id="GO:0005886">
    <property type="term" value="C:plasma membrane"/>
    <property type="evidence" value="ECO:0007669"/>
    <property type="project" value="UniProtKB-SubCell"/>
</dbReference>
<evidence type="ECO:0000256" key="5">
    <source>
        <dbReference type="ARBA" id="ARBA00022989"/>
    </source>
</evidence>
<keyword evidence="5 11" id="KW-1133">Transmembrane helix</keyword>
<keyword evidence="6 11" id="KW-0472">Membrane</keyword>
<evidence type="ECO:0000313" key="16">
    <source>
        <dbReference type="Proteomes" id="UP000197468"/>
    </source>
</evidence>
<dbReference type="Pfam" id="PF00015">
    <property type="entry name" value="MCPsignal"/>
    <property type="match status" value="1"/>
</dbReference>
<dbReference type="PANTHER" id="PTHR43531:SF14">
    <property type="entry name" value="METHYL-ACCEPTING CHEMOTAXIS PROTEIN I-RELATED"/>
    <property type="match status" value="1"/>
</dbReference>
<accession>A0A246J2U5</accession>
<feature type="chain" id="PRO_5013258733" description="Chemotaxis protein" evidence="12">
    <location>
        <begin position="17"/>
        <end position="558"/>
    </location>
</feature>
<dbReference type="AlphaFoldDB" id="A0A246J2U5"/>
<feature type="domain" description="HAMP" evidence="14">
    <location>
        <begin position="257"/>
        <end position="309"/>
    </location>
</feature>
<comment type="subcellular location">
    <subcellularLocation>
        <location evidence="1">Cell membrane</location>
        <topology evidence="1">Multi-pass membrane protein</topology>
    </subcellularLocation>
</comment>
<dbReference type="SUPFAM" id="SSF58104">
    <property type="entry name" value="Methyl-accepting chemotaxis protein (MCP) signaling domain"/>
    <property type="match status" value="1"/>
</dbReference>
<feature type="domain" description="Methyl-accepting transducer" evidence="13">
    <location>
        <begin position="314"/>
        <end position="543"/>
    </location>
</feature>
<feature type="region of interest" description="Disordered" evidence="10">
    <location>
        <begin position="325"/>
        <end position="347"/>
    </location>
</feature>
<keyword evidence="8" id="KW-0807">Transducer</keyword>
<comment type="caution">
    <text evidence="15">The sequence shown here is derived from an EMBL/GenBank/DDBJ whole genome shotgun (WGS) entry which is preliminary data.</text>
</comment>
<proteinExistence type="inferred from homology"/>
<dbReference type="InterPro" id="IPR033480">
    <property type="entry name" value="sCache_2"/>
</dbReference>
<evidence type="ECO:0000256" key="7">
    <source>
        <dbReference type="ARBA" id="ARBA00029447"/>
    </source>
</evidence>